<name>A0A4Q0LQM4_9LACO</name>
<evidence type="ECO:0000313" key="2">
    <source>
        <dbReference type="Proteomes" id="UP000289808"/>
    </source>
</evidence>
<dbReference type="EMBL" id="SCLX01000029">
    <property type="protein sequence ID" value="RXF57641.1"/>
    <property type="molecule type" value="Genomic_DNA"/>
</dbReference>
<dbReference type="Proteomes" id="UP000289808">
    <property type="component" value="Unassembled WGS sequence"/>
</dbReference>
<comment type="caution">
    <text evidence="1">The sequence shown here is derived from an EMBL/GenBank/DDBJ whole genome shotgun (WGS) entry which is preliminary data.</text>
</comment>
<evidence type="ECO:0000313" key="1">
    <source>
        <dbReference type="EMBL" id="RXF57641.1"/>
    </source>
</evidence>
<organism evidence="1 2">
    <name type="scientific">Lactobacillus crispatus</name>
    <dbReference type="NCBI Taxonomy" id="47770"/>
    <lineage>
        <taxon>Bacteria</taxon>
        <taxon>Bacillati</taxon>
        <taxon>Bacillota</taxon>
        <taxon>Bacilli</taxon>
        <taxon>Lactobacillales</taxon>
        <taxon>Lactobacillaceae</taxon>
        <taxon>Lactobacillus</taxon>
    </lineage>
</organism>
<dbReference type="AlphaFoldDB" id="A0A4Q0LQM4"/>
<gene>
    <name evidence="1" type="ORF">ERD32_05970</name>
</gene>
<proteinExistence type="predicted"/>
<protein>
    <submittedName>
        <fullName evidence="1">Uncharacterized protein</fullName>
    </submittedName>
</protein>
<reference evidence="1 2" key="1">
    <citation type="submission" date="2019-01" db="EMBL/GenBank/DDBJ databases">
        <title>The genome sequence of Lactobacillus crispatus L49.</title>
        <authorList>
            <person name="Zhong J."/>
            <person name="Zhang J."/>
        </authorList>
    </citation>
    <scope>NUCLEOTIDE SEQUENCE [LARGE SCALE GENOMIC DNA]</scope>
    <source>
        <strain evidence="1 2">L49</strain>
    </source>
</reference>
<sequence length="112" mass="13053">MQFTMLEVTLMSNPVADGWKNYLHYFAKLGREVDQMKENIDIQVGTKKSKETWNKTYKSVFLANNGWKFYELSGIRFCQYLATVQTKHGELVVHDGDSITYLGHNLWDVRKG</sequence>
<accession>A0A4Q0LQM4</accession>